<feature type="transmembrane region" description="Helical" evidence="1">
    <location>
        <begin position="93"/>
        <end position="113"/>
    </location>
</feature>
<feature type="transmembrane region" description="Helical" evidence="1">
    <location>
        <begin position="353"/>
        <end position="382"/>
    </location>
</feature>
<sequence>MVNTNLHPFTKALGVLCYVTSILYLVEHFYHHHLFVLTYSILGAFLLVCAFFFLSMVSRLIVALLLIAGTICFYVEQIEIGEVISGFGENINLLSLFLLIPIIGTFMSSAGYLSALKKAVQEREQRSGQHPYRLSFLLTATIGIILNFGSMAIVKRIAEESFSSYRDQKLTLTIMRAFAFCMLWSPYFVNVGLILVLFDLSWIEIGGYGLLLAALYLLVCVFMFSRISFPDDPLIERQPVKRTAASTPSLTPFFFFCGTLVGLSFFLEFLWHVNMIIIVCLLSIVLPLIWSLATKTLQTFTQDLSVQVQHSFFQLKNEIAIFISAGFFGKAMASTEIGAYISSWLFQASFGSVYILSYLLVLLTIFLAQIGIHPVIIVIGIGSALSPENFGVSAHYLALLLLVAWSMATQLSPFSGQMLMAAKLMNQPAKTIMRQNVAYVAVLTVVLVTAVYSLYLLHFI</sequence>
<keyword evidence="1" id="KW-0472">Membrane</keyword>
<proteinExistence type="predicted"/>
<feature type="transmembrane region" description="Helical" evidence="1">
    <location>
        <begin position="319"/>
        <end position="341"/>
    </location>
</feature>
<feature type="transmembrane region" description="Helical" evidence="1">
    <location>
        <begin position="12"/>
        <end position="30"/>
    </location>
</feature>
<name>A0A9X2DN34_9BACI</name>
<dbReference type="RefSeq" id="WP_251222709.1">
    <property type="nucleotide sequence ID" value="NZ_JAMBOL010000004.1"/>
</dbReference>
<feature type="transmembrane region" description="Helical" evidence="1">
    <location>
        <begin position="134"/>
        <end position="154"/>
    </location>
</feature>
<feature type="transmembrane region" description="Helical" evidence="1">
    <location>
        <begin position="36"/>
        <end position="54"/>
    </location>
</feature>
<feature type="transmembrane region" description="Helical" evidence="1">
    <location>
        <begin position="437"/>
        <end position="457"/>
    </location>
</feature>
<organism evidence="2 3">
    <name type="scientific">Halalkalibacter oceani</name>
    <dbReference type="NCBI Taxonomy" id="1653776"/>
    <lineage>
        <taxon>Bacteria</taxon>
        <taxon>Bacillati</taxon>
        <taxon>Bacillota</taxon>
        <taxon>Bacilli</taxon>
        <taxon>Bacillales</taxon>
        <taxon>Bacillaceae</taxon>
        <taxon>Halalkalibacter</taxon>
    </lineage>
</organism>
<evidence type="ECO:0000313" key="3">
    <source>
        <dbReference type="Proteomes" id="UP001139179"/>
    </source>
</evidence>
<keyword evidence="1" id="KW-0812">Transmembrane</keyword>
<feature type="transmembrane region" description="Helical" evidence="1">
    <location>
        <begin position="210"/>
        <end position="229"/>
    </location>
</feature>
<evidence type="ECO:0000313" key="2">
    <source>
        <dbReference type="EMBL" id="MCM3713906.1"/>
    </source>
</evidence>
<feature type="transmembrane region" description="Helical" evidence="1">
    <location>
        <begin position="274"/>
        <end position="293"/>
    </location>
</feature>
<evidence type="ECO:0000256" key="1">
    <source>
        <dbReference type="SAM" id="Phobius"/>
    </source>
</evidence>
<gene>
    <name evidence="2" type="ORF">M3202_07395</name>
</gene>
<comment type="caution">
    <text evidence="2">The sequence shown here is derived from an EMBL/GenBank/DDBJ whole genome shotgun (WGS) entry which is preliminary data.</text>
</comment>
<feature type="transmembrane region" description="Helical" evidence="1">
    <location>
        <begin position="394"/>
        <end position="416"/>
    </location>
</feature>
<keyword evidence="3" id="KW-1185">Reference proteome</keyword>
<protein>
    <submittedName>
        <fullName evidence="2">Uncharacterized protein</fullName>
    </submittedName>
</protein>
<dbReference type="Proteomes" id="UP001139179">
    <property type="component" value="Unassembled WGS sequence"/>
</dbReference>
<feature type="transmembrane region" description="Helical" evidence="1">
    <location>
        <begin position="61"/>
        <end position="81"/>
    </location>
</feature>
<feature type="transmembrane region" description="Helical" evidence="1">
    <location>
        <begin position="249"/>
        <end position="267"/>
    </location>
</feature>
<keyword evidence="1" id="KW-1133">Transmembrane helix</keyword>
<dbReference type="EMBL" id="JAMBOL010000004">
    <property type="protein sequence ID" value="MCM3713906.1"/>
    <property type="molecule type" value="Genomic_DNA"/>
</dbReference>
<dbReference type="AlphaFoldDB" id="A0A9X2DN34"/>
<accession>A0A9X2DN34</accession>
<feature type="transmembrane region" description="Helical" evidence="1">
    <location>
        <begin position="174"/>
        <end position="198"/>
    </location>
</feature>
<reference evidence="2" key="1">
    <citation type="submission" date="2022-05" db="EMBL/GenBank/DDBJ databases">
        <title>Comparative Genomics of Spacecraft Associated Microbes.</title>
        <authorList>
            <person name="Tran M.T."/>
            <person name="Wright A."/>
            <person name="Seuylemezian A."/>
            <person name="Eisen J."/>
            <person name="Coil D."/>
        </authorList>
    </citation>
    <scope>NUCLEOTIDE SEQUENCE</scope>
    <source>
        <strain evidence="2">214.1.1</strain>
    </source>
</reference>